<reference evidence="3 4" key="1">
    <citation type="submission" date="2020-08" db="EMBL/GenBank/DDBJ databases">
        <title>Genome sequencing of Purple Non-Sulfur Bacteria from various extreme environments.</title>
        <authorList>
            <person name="Mayer M."/>
        </authorList>
    </citation>
    <scope>NUCLEOTIDE SEQUENCE [LARGE SCALE GENOMIC DNA]</scope>
    <source>
        <strain evidence="3 4">JA131</strain>
    </source>
</reference>
<accession>A0A7W6WA73</accession>
<organism evidence="3 4">
    <name type="scientific">Roseospira visakhapatnamensis</name>
    <dbReference type="NCBI Taxonomy" id="390880"/>
    <lineage>
        <taxon>Bacteria</taxon>
        <taxon>Pseudomonadati</taxon>
        <taxon>Pseudomonadota</taxon>
        <taxon>Alphaproteobacteria</taxon>
        <taxon>Rhodospirillales</taxon>
        <taxon>Rhodospirillaceae</taxon>
        <taxon>Roseospira</taxon>
    </lineage>
</organism>
<evidence type="ECO:0000313" key="4">
    <source>
        <dbReference type="Proteomes" id="UP000554286"/>
    </source>
</evidence>
<dbReference type="GO" id="GO:0015385">
    <property type="term" value="F:sodium:proton antiporter activity"/>
    <property type="evidence" value="ECO:0007669"/>
    <property type="project" value="TreeGrafter"/>
</dbReference>
<keyword evidence="2" id="KW-0812">Transmembrane</keyword>
<dbReference type="InterPro" id="IPR005133">
    <property type="entry name" value="PhaG_MnhG_YufB"/>
</dbReference>
<sequence>MSLILDILSWACIVVGGIFCLLSGIGLLRLPDVFTRMHAASLGDTLGAGLVLLGLLLQAGIGADLVGVKLILILVFLLFTSPVATHALAHAALLDGIVPWTRHGRPPDARLAPEDPDEDGFLADARDDLEAGTTAPRPPQES</sequence>
<keyword evidence="2" id="KW-0472">Membrane</keyword>
<dbReference type="AlphaFoldDB" id="A0A7W6WA73"/>
<dbReference type="Pfam" id="PF03334">
    <property type="entry name" value="PhaG_MnhG_YufB"/>
    <property type="match status" value="1"/>
</dbReference>
<feature type="transmembrane region" description="Helical" evidence="2">
    <location>
        <begin position="7"/>
        <end position="30"/>
    </location>
</feature>
<dbReference type="EMBL" id="JACIGK010000011">
    <property type="protein sequence ID" value="MBB4266181.1"/>
    <property type="molecule type" value="Genomic_DNA"/>
</dbReference>
<protein>
    <submittedName>
        <fullName evidence="3">Multicomponent Na+:H+ antiporter subunit G</fullName>
    </submittedName>
</protein>
<keyword evidence="2" id="KW-1133">Transmembrane helix</keyword>
<feature type="region of interest" description="Disordered" evidence="1">
    <location>
        <begin position="105"/>
        <end position="142"/>
    </location>
</feature>
<evidence type="ECO:0000256" key="2">
    <source>
        <dbReference type="SAM" id="Phobius"/>
    </source>
</evidence>
<evidence type="ECO:0000313" key="3">
    <source>
        <dbReference type="EMBL" id="MBB4266181.1"/>
    </source>
</evidence>
<dbReference type="PANTHER" id="PTHR34703:SF1">
    <property type="entry name" value="ANTIPORTER SUBUNIT MNHG2-RELATED"/>
    <property type="match status" value="1"/>
</dbReference>
<dbReference type="RefSeq" id="WP_184044284.1">
    <property type="nucleotide sequence ID" value="NZ_JACIGK010000011.1"/>
</dbReference>
<comment type="caution">
    <text evidence="3">The sequence shown here is derived from an EMBL/GenBank/DDBJ whole genome shotgun (WGS) entry which is preliminary data.</text>
</comment>
<proteinExistence type="predicted"/>
<evidence type="ECO:0000256" key="1">
    <source>
        <dbReference type="SAM" id="MobiDB-lite"/>
    </source>
</evidence>
<dbReference type="NCBIfam" id="TIGR01300">
    <property type="entry name" value="CPA3_mnhG_phaG"/>
    <property type="match status" value="1"/>
</dbReference>
<name>A0A7W6WA73_9PROT</name>
<gene>
    <name evidence="3" type="ORF">GGD89_001810</name>
</gene>
<feature type="transmembrane region" description="Helical" evidence="2">
    <location>
        <begin position="50"/>
        <end position="79"/>
    </location>
</feature>
<keyword evidence="4" id="KW-1185">Reference proteome</keyword>
<dbReference type="Proteomes" id="UP000554286">
    <property type="component" value="Unassembled WGS sequence"/>
</dbReference>
<dbReference type="PANTHER" id="PTHR34703">
    <property type="entry name" value="ANTIPORTER SUBUNIT MNHG2-RELATED"/>
    <property type="match status" value="1"/>
</dbReference>